<dbReference type="InterPro" id="IPR010982">
    <property type="entry name" value="Lambda_DNA-bd_dom_sf"/>
</dbReference>
<evidence type="ECO:0000313" key="3">
    <source>
        <dbReference type="Proteomes" id="UP000617743"/>
    </source>
</evidence>
<name>A0ABQ2XTM5_9ACTN</name>
<reference evidence="3" key="1">
    <citation type="journal article" date="2019" name="Int. J. Syst. Evol. Microbiol.">
        <title>The Global Catalogue of Microorganisms (GCM) 10K type strain sequencing project: providing services to taxonomists for standard genome sequencing and annotation.</title>
        <authorList>
            <consortium name="The Broad Institute Genomics Platform"/>
            <consortium name="The Broad Institute Genome Sequencing Center for Infectious Disease"/>
            <person name="Wu L."/>
            <person name="Ma J."/>
        </authorList>
    </citation>
    <scope>NUCLEOTIDE SEQUENCE [LARGE SCALE GENOMIC DNA]</scope>
    <source>
        <strain evidence="3">JCM 4866</strain>
    </source>
</reference>
<dbReference type="RefSeq" id="WP_190054517.1">
    <property type="nucleotide sequence ID" value="NZ_BMWC01000016.1"/>
</dbReference>
<sequence length="84" mass="9197">MHDLAHLLEDAMNRRHMSAEAVAHATGIRTPRIKAFLKDGAEGPIHPTREELEELATLLVLPQEEALGATRPHPSRAAHDPVPS</sequence>
<evidence type="ECO:0000313" key="2">
    <source>
        <dbReference type="EMBL" id="GGX31497.1"/>
    </source>
</evidence>
<feature type="region of interest" description="Disordered" evidence="1">
    <location>
        <begin position="65"/>
        <end position="84"/>
    </location>
</feature>
<accession>A0ABQ2XTM5</accession>
<proteinExistence type="predicted"/>
<organism evidence="2 3">
    <name type="scientific">Streptomyces lomondensis</name>
    <dbReference type="NCBI Taxonomy" id="68229"/>
    <lineage>
        <taxon>Bacteria</taxon>
        <taxon>Bacillati</taxon>
        <taxon>Actinomycetota</taxon>
        <taxon>Actinomycetes</taxon>
        <taxon>Kitasatosporales</taxon>
        <taxon>Streptomycetaceae</taxon>
        <taxon>Streptomyces</taxon>
    </lineage>
</organism>
<keyword evidence="3" id="KW-1185">Reference proteome</keyword>
<gene>
    <name evidence="2" type="ORF">GCM10010383_72330</name>
</gene>
<evidence type="ECO:0000256" key="1">
    <source>
        <dbReference type="SAM" id="MobiDB-lite"/>
    </source>
</evidence>
<dbReference type="Proteomes" id="UP000617743">
    <property type="component" value="Unassembled WGS sequence"/>
</dbReference>
<protein>
    <submittedName>
        <fullName evidence="2">Uncharacterized protein</fullName>
    </submittedName>
</protein>
<dbReference type="EMBL" id="BMWC01000016">
    <property type="protein sequence ID" value="GGX31497.1"/>
    <property type="molecule type" value="Genomic_DNA"/>
</dbReference>
<dbReference type="SUPFAM" id="SSF47413">
    <property type="entry name" value="lambda repressor-like DNA-binding domains"/>
    <property type="match status" value="1"/>
</dbReference>
<comment type="caution">
    <text evidence="2">The sequence shown here is derived from an EMBL/GenBank/DDBJ whole genome shotgun (WGS) entry which is preliminary data.</text>
</comment>